<dbReference type="AlphaFoldDB" id="A0A9Q1FE17"/>
<dbReference type="OrthoDB" id="8985204at2759"/>
<name>A0A9Q1FE17_SYNKA</name>
<feature type="region of interest" description="Disordered" evidence="1">
    <location>
        <begin position="1"/>
        <end position="30"/>
    </location>
</feature>
<accession>A0A9Q1FE17</accession>
<gene>
    <name evidence="2" type="ORF">SKAU_G00193750</name>
</gene>
<feature type="region of interest" description="Disordered" evidence="1">
    <location>
        <begin position="83"/>
        <end position="114"/>
    </location>
</feature>
<evidence type="ECO:0000256" key="1">
    <source>
        <dbReference type="SAM" id="MobiDB-lite"/>
    </source>
</evidence>
<keyword evidence="3" id="KW-1185">Reference proteome</keyword>
<proteinExistence type="predicted"/>
<reference evidence="2" key="1">
    <citation type="journal article" date="2023" name="Science">
        <title>Genome structures resolve the early diversification of teleost fishes.</title>
        <authorList>
            <person name="Parey E."/>
            <person name="Louis A."/>
            <person name="Montfort J."/>
            <person name="Bouchez O."/>
            <person name="Roques C."/>
            <person name="Iampietro C."/>
            <person name="Lluch J."/>
            <person name="Castinel A."/>
            <person name="Donnadieu C."/>
            <person name="Desvignes T."/>
            <person name="Floi Bucao C."/>
            <person name="Jouanno E."/>
            <person name="Wen M."/>
            <person name="Mejri S."/>
            <person name="Dirks R."/>
            <person name="Jansen H."/>
            <person name="Henkel C."/>
            <person name="Chen W.J."/>
            <person name="Zahm M."/>
            <person name="Cabau C."/>
            <person name="Klopp C."/>
            <person name="Thompson A.W."/>
            <person name="Robinson-Rechavi M."/>
            <person name="Braasch I."/>
            <person name="Lecointre G."/>
            <person name="Bobe J."/>
            <person name="Postlethwait J.H."/>
            <person name="Berthelot C."/>
            <person name="Roest Crollius H."/>
            <person name="Guiguen Y."/>
        </authorList>
    </citation>
    <scope>NUCLEOTIDE SEQUENCE</scope>
    <source>
        <strain evidence="2">WJC10195</strain>
    </source>
</reference>
<evidence type="ECO:0000313" key="2">
    <source>
        <dbReference type="EMBL" id="KAJ8356581.1"/>
    </source>
</evidence>
<evidence type="ECO:0000313" key="3">
    <source>
        <dbReference type="Proteomes" id="UP001152622"/>
    </source>
</evidence>
<feature type="region of interest" description="Disordered" evidence="1">
    <location>
        <begin position="263"/>
        <end position="301"/>
    </location>
</feature>
<feature type="compositionally biased region" description="Polar residues" evidence="1">
    <location>
        <begin position="83"/>
        <end position="96"/>
    </location>
</feature>
<sequence>MSARQLVQGPGRGSSWDIYREEGTTGNLPTSAFKQSTVYACSDGDWTPLSKRAEHTVQASNLSLPASGGLSVSCPQQYALFQPLQSPGGSRPSTPKSDSELVTKPSGKGKQDNPQMLWAWGKLPQAAKPSFLTPKPESPMLDQVSIPVSDSMYFLVISGDCAPERQEECHPPLTLYIPEPRDGEGEGGAAPGLEMEGMGAAAAHLMSEMDEVAHGPGPRPLSKTDSPSKKKDKRSHHLGADGVYLDDITELEPEVAALYFPKSDGGGAVRVCSEGEARSTSMSPQSASSSGVDSGVDSYSDQIGDLPSITISLCGGLTENMEITKGRQSVPP</sequence>
<feature type="region of interest" description="Disordered" evidence="1">
    <location>
        <begin position="211"/>
        <end position="238"/>
    </location>
</feature>
<protein>
    <submittedName>
        <fullName evidence="2">Uncharacterized protein</fullName>
    </submittedName>
</protein>
<dbReference type="EMBL" id="JAINUF010000006">
    <property type="protein sequence ID" value="KAJ8356581.1"/>
    <property type="molecule type" value="Genomic_DNA"/>
</dbReference>
<feature type="compositionally biased region" description="Low complexity" evidence="1">
    <location>
        <begin position="279"/>
        <end position="301"/>
    </location>
</feature>
<comment type="caution">
    <text evidence="2">The sequence shown here is derived from an EMBL/GenBank/DDBJ whole genome shotgun (WGS) entry which is preliminary data.</text>
</comment>
<organism evidence="2 3">
    <name type="scientific">Synaphobranchus kaupii</name>
    <name type="common">Kaup's arrowtooth eel</name>
    <dbReference type="NCBI Taxonomy" id="118154"/>
    <lineage>
        <taxon>Eukaryota</taxon>
        <taxon>Metazoa</taxon>
        <taxon>Chordata</taxon>
        <taxon>Craniata</taxon>
        <taxon>Vertebrata</taxon>
        <taxon>Euteleostomi</taxon>
        <taxon>Actinopterygii</taxon>
        <taxon>Neopterygii</taxon>
        <taxon>Teleostei</taxon>
        <taxon>Anguilliformes</taxon>
        <taxon>Synaphobranchidae</taxon>
        <taxon>Synaphobranchus</taxon>
    </lineage>
</organism>
<dbReference type="Proteomes" id="UP001152622">
    <property type="component" value="Chromosome 6"/>
</dbReference>